<dbReference type="EMBL" id="BAAAUD010000005">
    <property type="protein sequence ID" value="GAA2922315.1"/>
    <property type="molecule type" value="Genomic_DNA"/>
</dbReference>
<accession>A0ABN3WNJ8</accession>
<dbReference type="Proteomes" id="UP001500403">
    <property type="component" value="Unassembled WGS sequence"/>
</dbReference>
<comment type="caution">
    <text evidence="1">The sequence shown here is derived from an EMBL/GenBank/DDBJ whole genome shotgun (WGS) entry which is preliminary data.</text>
</comment>
<dbReference type="Gene3D" id="3.40.50.1820">
    <property type="entry name" value="alpha/beta hydrolase"/>
    <property type="match status" value="1"/>
</dbReference>
<dbReference type="SUPFAM" id="SSF53474">
    <property type="entry name" value="alpha/beta-Hydrolases"/>
    <property type="match status" value="1"/>
</dbReference>
<dbReference type="InterPro" id="IPR029058">
    <property type="entry name" value="AB_hydrolase_fold"/>
</dbReference>
<keyword evidence="2" id="KW-1185">Reference proteome</keyword>
<reference evidence="1 2" key="1">
    <citation type="journal article" date="2019" name="Int. J. Syst. Evol. Microbiol.">
        <title>The Global Catalogue of Microorganisms (GCM) 10K type strain sequencing project: providing services to taxonomists for standard genome sequencing and annotation.</title>
        <authorList>
            <consortium name="The Broad Institute Genomics Platform"/>
            <consortium name="The Broad Institute Genome Sequencing Center for Infectious Disease"/>
            <person name="Wu L."/>
            <person name="Ma J."/>
        </authorList>
    </citation>
    <scope>NUCLEOTIDE SEQUENCE [LARGE SCALE GENOMIC DNA]</scope>
    <source>
        <strain evidence="1 2">JCM 9088</strain>
    </source>
</reference>
<gene>
    <name evidence="1" type="ORF">GCM10010446_03040</name>
</gene>
<evidence type="ECO:0000313" key="2">
    <source>
        <dbReference type="Proteomes" id="UP001500403"/>
    </source>
</evidence>
<sequence length="67" mass="7049">MSVPTLIVVGRDDTYTPVADAEAMHAAVPGSTLAVVESAAHLPNLERPGVFNGALRAHLDRCARLAR</sequence>
<evidence type="ECO:0000313" key="1">
    <source>
        <dbReference type="EMBL" id="GAA2922315.1"/>
    </source>
</evidence>
<protein>
    <submittedName>
        <fullName evidence="1">Uncharacterized protein</fullName>
    </submittedName>
</protein>
<organism evidence="1 2">
    <name type="scientific">Streptomyces enissocaesilis</name>
    <dbReference type="NCBI Taxonomy" id="332589"/>
    <lineage>
        <taxon>Bacteria</taxon>
        <taxon>Bacillati</taxon>
        <taxon>Actinomycetota</taxon>
        <taxon>Actinomycetes</taxon>
        <taxon>Kitasatosporales</taxon>
        <taxon>Streptomycetaceae</taxon>
        <taxon>Streptomyces</taxon>
        <taxon>Streptomyces rochei group</taxon>
    </lineage>
</organism>
<name>A0ABN3WNJ8_9ACTN</name>
<proteinExistence type="predicted"/>